<name>A0ABW1ELD6_9BACT</name>
<feature type="transmembrane region" description="Helical" evidence="7">
    <location>
        <begin position="355"/>
        <end position="375"/>
    </location>
</feature>
<comment type="subcellular location">
    <subcellularLocation>
        <location evidence="1">Cell membrane</location>
        <topology evidence="1">Multi-pass membrane protein</topology>
    </subcellularLocation>
</comment>
<evidence type="ECO:0000256" key="5">
    <source>
        <dbReference type="ARBA" id="ARBA00023136"/>
    </source>
</evidence>
<accession>A0ABW1ELD6</accession>
<dbReference type="PANTHER" id="PTHR30572">
    <property type="entry name" value="MEMBRANE COMPONENT OF TRANSPORTER-RELATED"/>
    <property type="match status" value="1"/>
</dbReference>
<dbReference type="InterPro" id="IPR025857">
    <property type="entry name" value="MacB_PCD"/>
</dbReference>
<dbReference type="Pfam" id="PF02687">
    <property type="entry name" value="FtsX"/>
    <property type="match status" value="2"/>
</dbReference>
<evidence type="ECO:0000256" key="2">
    <source>
        <dbReference type="ARBA" id="ARBA00022475"/>
    </source>
</evidence>
<feature type="transmembrane region" description="Helical" evidence="7">
    <location>
        <begin position="497"/>
        <end position="520"/>
    </location>
</feature>
<proteinExistence type="inferred from homology"/>
<evidence type="ECO:0000313" key="11">
    <source>
        <dbReference type="Proteomes" id="UP001596091"/>
    </source>
</evidence>
<organism evidence="10 11">
    <name type="scientific">Acidicapsa dinghuensis</name>
    <dbReference type="NCBI Taxonomy" id="2218256"/>
    <lineage>
        <taxon>Bacteria</taxon>
        <taxon>Pseudomonadati</taxon>
        <taxon>Acidobacteriota</taxon>
        <taxon>Terriglobia</taxon>
        <taxon>Terriglobales</taxon>
        <taxon>Acidobacteriaceae</taxon>
        <taxon>Acidicapsa</taxon>
    </lineage>
</organism>
<protein>
    <submittedName>
        <fullName evidence="10">ADOP family duplicated permease</fullName>
    </submittedName>
</protein>
<reference evidence="11" key="1">
    <citation type="journal article" date="2019" name="Int. J. Syst. Evol. Microbiol.">
        <title>The Global Catalogue of Microorganisms (GCM) 10K type strain sequencing project: providing services to taxonomists for standard genome sequencing and annotation.</title>
        <authorList>
            <consortium name="The Broad Institute Genomics Platform"/>
            <consortium name="The Broad Institute Genome Sequencing Center for Infectious Disease"/>
            <person name="Wu L."/>
            <person name="Ma J."/>
        </authorList>
    </citation>
    <scope>NUCLEOTIDE SEQUENCE [LARGE SCALE GENOMIC DNA]</scope>
    <source>
        <strain evidence="11">JCM 4087</strain>
    </source>
</reference>
<dbReference type="InterPro" id="IPR003838">
    <property type="entry name" value="ABC3_permease_C"/>
</dbReference>
<evidence type="ECO:0000256" key="6">
    <source>
        <dbReference type="ARBA" id="ARBA00038076"/>
    </source>
</evidence>
<evidence type="ECO:0000256" key="1">
    <source>
        <dbReference type="ARBA" id="ARBA00004651"/>
    </source>
</evidence>
<evidence type="ECO:0000313" key="10">
    <source>
        <dbReference type="EMBL" id="MFC5864087.1"/>
    </source>
</evidence>
<keyword evidence="5 7" id="KW-0472">Membrane</keyword>
<keyword evidence="2" id="KW-1003">Cell membrane</keyword>
<evidence type="ECO:0000259" key="8">
    <source>
        <dbReference type="Pfam" id="PF02687"/>
    </source>
</evidence>
<evidence type="ECO:0000259" key="9">
    <source>
        <dbReference type="Pfam" id="PF12704"/>
    </source>
</evidence>
<gene>
    <name evidence="10" type="ORF">ACFPT7_17405</name>
</gene>
<dbReference type="PANTHER" id="PTHR30572:SF4">
    <property type="entry name" value="ABC TRANSPORTER PERMEASE YTRF"/>
    <property type="match status" value="1"/>
</dbReference>
<evidence type="ECO:0000256" key="4">
    <source>
        <dbReference type="ARBA" id="ARBA00022989"/>
    </source>
</evidence>
<dbReference type="Pfam" id="PF12704">
    <property type="entry name" value="MacB_PCD"/>
    <property type="match status" value="2"/>
</dbReference>
<feature type="transmembrane region" description="Helical" evidence="7">
    <location>
        <begin position="411"/>
        <end position="433"/>
    </location>
</feature>
<keyword evidence="11" id="KW-1185">Reference proteome</keyword>
<feature type="domain" description="MacB-like periplasmic core" evidence="9">
    <location>
        <begin position="85"/>
        <end position="298"/>
    </location>
</feature>
<dbReference type="InterPro" id="IPR050250">
    <property type="entry name" value="Macrolide_Exporter_MacB"/>
</dbReference>
<comment type="similarity">
    <text evidence="6">Belongs to the ABC-4 integral membrane protein family.</text>
</comment>
<feature type="transmembrane region" description="Helical" evidence="7">
    <location>
        <begin position="798"/>
        <end position="826"/>
    </location>
</feature>
<keyword evidence="3 7" id="KW-0812">Transmembrane</keyword>
<feature type="domain" description="ABC3 transporter permease C-terminal" evidence="8">
    <location>
        <begin position="361"/>
        <end position="478"/>
    </location>
</feature>
<feature type="transmembrane region" description="Helical" evidence="7">
    <location>
        <begin position="453"/>
        <end position="476"/>
    </location>
</feature>
<dbReference type="InterPro" id="IPR017800">
    <property type="entry name" value="ADOP"/>
</dbReference>
<feature type="transmembrane region" description="Helical" evidence="7">
    <location>
        <begin position="86"/>
        <end position="106"/>
    </location>
</feature>
<feature type="domain" description="ABC3 transporter permease C-terminal" evidence="8">
    <location>
        <begin position="760"/>
        <end position="872"/>
    </location>
</feature>
<comment type="caution">
    <text evidence="10">The sequence shown here is derived from an EMBL/GenBank/DDBJ whole genome shotgun (WGS) entry which is preliminary data.</text>
</comment>
<dbReference type="Proteomes" id="UP001596091">
    <property type="component" value="Unassembled WGS sequence"/>
</dbReference>
<dbReference type="RefSeq" id="WP_263340926.1">
    <property type="nucleotide sequence ID" value="NZ_JAGSYH010000006.1"/>
</dbReference>
<feature type="transmembrane region" description="Helical" evidence="7">
    <location>
        <begin position="846"/>
        <end position="866"/>
    </location>
</feature>
<dbReference type="NCBIfam" id="TIGR03434">
    <property type="entry name" value="ADOP"/>
    <property type="match status" value="1"/>
</dbReference>
<feature type="transmembrane region" description="Helical" evidence="7">
    <location>
        <begin position="753"/>
        <end position="777"/>
    </location>
</feature>
<evidence type="ECO:0000256" key="3">
    <source>
        <dbReference type="ARBA" id="ARBA00022692"/>
    </source>
</evidence>
<keyword evidence="4 7" id="KW-1133">Transmembrane helix</keyword>
<feature type="domain" description="MacB-like periplasmic core" evidence="9">
    <location>
        <begin position="507"/>
        <end position="723"/>
    </location>
</feature>
<evidence type="ECO:0000256" key="7">
    <source>
        <dbReference type="SAM" id="Phobius"/>
    </source>
</evidence>
<dbReference type="EMBL" id="JBHSPH010000008">
    <property type="protein sequence ID" value="MFC5864087.1"/>
    <property type="molecule type" value="Genomic_DNA"/>
</dbReference>
<sequence length="880" mass="96242">MSWWSRVANVFRGDRLNREIAEEFELHVEEAIATGRDESEARRALGTHVRHREEGHQTRVIGWLDSLRADVIFGWRQLKRNRVTSAAAILSLALAIGACTSAFRLMDALLWRPLPVAHADRLYDIWRETAINGAPYRYDSWAYPSYQLMRDAVKDHAQLLAVSPAERTDLTYGSDDDMEKAHVQYVSGSMFGAFGLRPALGRLLDENDDRVPKASPYAVLSYDYWQRRFGRDPKVIGRSLRIGSDLYQIVGVVDLPFTGTDPGTLTDVFLPIMMNPLVTRKDAAWMRTLAIVHPGVALGPLTAKMSAISLAFETERAKSFKDLPNSIMTAILSEKLTMIPAGAGVSELQDQYRRALGVIGVLVALVLLIACANVANLMTAQAATRAQEMALRVSIGAGRLRLVRMVLTESVMMAVLASLLAAAFAWWSAPLVVSMINPPDDPARLMLPGDWRVLGFGLLLVVVVVLLFGLAPALRASAVKPVNALKGGEDPHGRRRGMYVMIGAQVAFCFVVVFIAGLFVTTFQRLAHKPLGFEPENLLLLDTVAQREQPASVWDQAVEGLRGVSGVEDAALCAAPLLGGNSWNNFISINGAPPGPIVSHFLEVSPDWIRTMRMPLIDGRDFRNGDTTPGAAIVNETFAKTFFHGENPVGKTFARESRTVHYQIVGMVRDAPYRSLREPTLPVAFIPRHEIDASGVVQGSTEGTFVVRTEGAAPTALASLLRQRIHQEHPELRVSNIRTQMELVRDQTIRERLLAMLAVFFAGVALLLAGIGLYGVLHYSVLQRQREFGIRIALGARIANIARLVTSEVFAMVIAGGAVGLVLGLLAAKYIQSLLYGVKGNDPATLIMPVLVLLAAAAFSALPAVLRAARVDPAKMLRAE</sequence>